<dbReference type="Proteomes" id="UP000247409">
    <property type="component" value="Unassembled WGS sequence"/>
</dbReference>
<keyword evidence="2" id="KW-0732">Signal</keyword>
<feature type="region of interest" description="Disordered" evidence="1">
    <location>
        <begin position="68"/>
        <end position="99"/>
    </location>
</feature>
<evidence type="ECO:0000313" key="4">
    <source>
        <dbReference type="Proteomes" id="UP000247409"/>
    </source>
</evidence>
<reference evidence="3 4" key="1">
    <citation type="journal article" date="2018" name="Mol. Biol. Evol.">
        <title>Analysis of the draft genome of the red seaweed Gracilariopsis chorda provides insights into genome size evolution in Rhodophyta.</title>
        <authorList>
            <person name="Lee J."/>
            <person name="Yang E.C."/>
            <person name="Graf L."/>
            <person name="Yang J.H."/>
            <person name="Qiu H."/>
            <person name="Zel Zion U."/>
            <person name="Chan C.X."/>
            <person name="Stephens T.G."/>
            <person name="Weber A.P.M."/>
            <person name="Boo G.H."/>
            <person name="Boo S.M."/>
            <person name="Kim K.M."/>
            <person name="Shin Y."/>
            <person name="Jung M."/>
            <person name="Lee S.J."/>
            <person name="Yim H.S."/>
            <person name="Lee J.H."/>
            <person name="Bhattacharya D."/>
            <person name="Yoon H.S."/>
        </authorList>
    </citation>
    <scope>NUCLEOTIDE SEQUENCE [LARGE SCALE GENOMIC DNA]</scope>
    <source>
        <strain evidence="3 4">SKKU-2015</strain>
        <tissue evidence="3">Whole body</tissue>
    </source>
</reference>
<keyword evidence="4" id="KW-1185">Reference proteome</keyword>
<sequence length="199" mass="21582">MLSSLMIMALVLLKQYDSDSSEEHISGEDKYQQPTTTHILTPIPAPCTENKAHTTAETITTNRAVCTEHKPQHPRAPPAERHLSEKTATSSASTDALSIDHQLPPDLAAELRRAGHHPSQVSIVDVNATTNMRVANSNDHIPPSALRNTATRLAHQISKSRNVGRVARRKHQITALAADALALQAAQAVLPGSASRRKR</sequence>
<evidence type="ECO:0000313" key="3">
    <source>
        <dbReference type="EMBL" id="PXF49369.1"/>
    </source>
</evidence>
<organism evidence="3 4">
    <name type="scientific">Gracilariopsis chorda</name>
    <dbReference type="NCBI Taxonomy" id="448386"/>
    <lineage>
        <taxon>Eukaryota</taxon>
        <taxon>Rhodophyta</taxon>
        <taxon>Florideophyceae</taxon>
        <taxon>Rhodymeniophycidae</taxon>
        <taxon>Gracilariales</taxon>
        <taxon>Gracilariaceae</taxon>
        <taxon>Gracilariopsis</taxon>
    </lineage>
</organism>
<protein>
    <submittedName>
        <fullName evidence="3">Uncharacterized protein</fullName>
    </submittedName>
</protein>
<feature type="chain" id="PRO_5016044689" evidence="2">
    <location>
        <begin position="21"/>
        <end position="199"/>
    </location>
</feature>
<dbReference type="OrthoDB" id="10499857at2759"/>
<accession>A0A2V3J4R0</accession>
<dbReference type="AlphaFoldDB" id="A0A2V3J4R0"/>
<feature type="signal peptide" evidence="2">
    <location>
        <begin position="1"/>
        <end position="20"/>
    </location>
</feature>
<comment type="caution">
    <text evidence="3">The sequence shown here is derived from an EMBL/GenBank/DDBJ whole genome shotgun (WGS) entry which is preliminary data.</text>
</comment>
<dbReference type="EMBL" id="NBIV01000006">
    <property type="protein sequence ID" value="PXF49369.1"/>
    <property type="molecule type" value="Genomic_DNA"/>
</dbReference>
<name>A0A2V3J4R0_9FLOR</name>
<proteinExistence type="predicted"/>
<evidence type="ECO:0000256" key="2">
    <source>
        <dbReference type="SAM" id="SignalP"/>
    </source>
</evidence>
<feature type="compositionally biased region" description="Low complexity" evidence="1">
    <location>
        <begin position="87"/>
        <end position="96"/>
    </location>
</feature>
<gene>
    <name evidence="3" type="ORF">BWQ96_00943</name>
</gene>
<evidence type="ECO:0000256" key="1">
    <source>
        <dbReference type="SAM" id="MobiDB-lite"/>
    </source>
</evidence>